<evidence type="ECO:0000259" key="7">
    <source>
        <dbReference type="PROSITE" id="PS50035"/>
    </source>
</evidence>
<sequence>MKNLFLKLTLIAIFLTTLNANDKLYFMPYEQKTALDVLIKSIYSSEENIDISIFSFTNRQIAKALKDMAKKGVKIRIIYDYESNVKNPYSTIGYLSKYNNISTCLLKGKRERNNKYDGIMHQKMAIIDTDIIIIGSANWSKNAFENNYELMLESNDKEMIKKAKSYFSKMFAHCKPY</sequence>
<dbReference type="InterPro" id="IPR025202">
    <property type="entry name" value="PLD-like_dom"/>
</dbReference>
<evidence type="ECO:0000313" key="11">
    <source>
        <dbReference type="Proteomes" id="UP001240777"/>
    </source>
</evidence>
<evidence type="ECO:0000256" key="2">
    <source>
        <dbReference type="ARBA" id="ARBA00008664"/>
    </source>
</evidence>
<proteinExistence type="inferred from homology"/>
<dbReference type="GO" id="GO:0006793">
    <property type="term" value="P:phosphorus metabolic process"/>
    <property type="evidence" value="ECO:0007669"/>
    <property type="project" value="UniProtKB-ARBA"/>
</dbReference>
<reference evidence="9 11" key="1">
    <citation type="submission" date="2023-07" db="EMBL/GenBank/DDBJ databases">
        <title>Unpublished Manusciprt.</title>
        <authorList>
            <person name="Aydin F."/>
            <person name="Tarhane S."/>
            <person name="Saticioglu I.B."/>
            <person name="Karakaya E."/>
            <person name="Abay S."/>
            <person name="Guran O."/>
            <person name="Bozkurt E."/>
            <person name="Uzum N."/>
            <person name="Olgun K."/>
            <person name="Jablonski D."/>
        </authorList>
    </citation>
    <scope>NUCLEOTIDE SEQUENCE</scope>
    <source>
        <strain evidence="11">faydin-H75</strain>
        <strain evidence="9">Faydin-H76</strain>
    </source>
</reference>
<gene>
    <name evidence="8" type="ORF">Q5I04_05490</name>
    <name evidence="9" type="ORF">Q5I06_05410</name>
</gene>
<dbReference type="CDD" id="cd09116">
    <property type="entry name" value="PLDc_Nuc_like"/>
    <property type="match status" value="1"/>
</dbReference>
<dbReference type="InterPro" id="IPR001736">
    <property type="entry name" value="PLipase_D/transphosphatidylase"/>
</dbReference>
<dbReference type="PROSITE" id="PS50035">
    <property type="entry name" value="PLD"/>
    <property type="match status" value="1"/>
</dbReference>
<dbReference type="InterPro" id="IPR051406">
    <property type="entry name" value="PLD_domain"/>
</dbReference>
<evidence type="ECO:0000256" key="4">
    <source>
        <dbReference type="ARBA" id="ARBA00022801"/>
    </source>
</evidence>
<dbReference type="PANTHER" id="PTHR43856">
    <property type="entry name" value="CARDIOLIPIN HYDROLASE"/>
    <property type="match status" value="1"/>
</dbReference>
<dbReference type="EMBL" id="JAUYZK010000007">
    <property type="protein sequence ID" value="MDP2539208.1"/>
    <property type="molecule type" value="Genomic_DNA"/>
</dbReference>
<dbReference type="SUPFAM" id="SSF56024">
    <property type="entry name" value="Phospholipase D/nuclease"/>
    <property type="match status" value="1"/>
</dbReference>
<feature type="domain" description="PLD phosphodiesterase" evidence="7">
    <location>
        <begin position="116"/>
        <end position="143"/>
    </location>
</feature>
<keyword evidence="4" id="KW-0378">Hydrolase</keyword>
<name>A0AA90PZ22_9HELI</name>
<comment type="similarity">
    <text evidence="2">Belongs to the phospholipase D family.</text>
</comment>
<reference evidence="8 10" key="3">
    <citation type="journal article" date="2024" name="Syst. Appl. Microbiol.">
        <title>Helicobacter cappadocius sp. nov., from lizards: The first psychrotrophic Helicobacter species.</title>
        <authorList>
            <person name="Aydin F."/>
            <person name="Tarhane S."/>
            <person name="Karakaya E."/>
            <person name="Abay S."/>
            <person name="Kayman T."/>
            <person name="Guran O."/>
            <person name="Bozkurt E."/>
            <person name="Uzum N."/>
            <person name="Avci A."/>
            <person name="Olgun K."/>
            <person name="Jablonski D."/>
            <person name="Guran C."/>
            <person name="Burcin Saticioglu I."/>
        </authorList>
    </citation>
    <scope>NUCLEOTIDE SEQUENCE [LARGE SCALE GENOMIC DNA]</scope>
    <source>
        <strain evidence="8">Faydin-H75</strain>
        <strain evidence="10">faydin-H76</strain>
    </source>
</reference>
<comment type="caution">
    <text evidence="9">The sequence shown here is derived from an EMBL/GenBank/DDBJ whole genome shotgun (WGS) entry which is preliminary data.</text>
</comment>
<dbReference type="GO" id="GO:0016891">
    <property type="term" value="F:RNA endonuclease activity producing 5'-phosphomonoesters, hydrolytic mechanism"/>
    <property type="evidence" value="ECO:0007669"/>
    <property type="project" value="TreeGrafter"/>
</dbReference>
<evidence type="ECO:0000313" key="10">
    <source>
        <dbReference type="Proteomes" id="UP001177258"/>
    </source>
</evidence>
<dbReference type="EC" id="3.1.4.4" evidence="3"/>
<keyword evidence="6" id="KW-0443">Lipid metabolism</keyword>
<dbReference type="Gene3D" id="3.30.870.10">
    <property type="entry name" value="Endonuclease Chain A"/>
    <property type="match status" value="1"/>
</dbReference>
<dbReference type="Proteomes" id="UP001177258">
    <property type="component" value="Unassembled WGS sequence"/>
</dbReference>
<evidence type="ECO:0000256" key="6">
    <source>
        <dbReference type="ARBA" id="ARBA00023098"/>
    </source>
</evidence>
<dbReference type="SMART" id="SM00155">
    <property type="entry name" value="PLDc"/>
    <property type="match status" value="1"/>
</dbReference>
<dbReference type="GO" id="GO:0016042">
    <property type="term" value="P:lipid catabolic process"/>
    <property type="evidence" value="ECO:0007669"/>
    <property type="project" value="UniProtKB-KW"/>
</dbReference>
<dbReference type="Proteomes" id="UP001240777">
    <property type="component" value="Unassembled WGS sequence"/>
</dbReference>
<dbReference type="EMBL" id="JAUPEV010000007">
    <property type="protein sequence ID" value="MDO7253362.1"/>
    <property type="molecule type" value="Genomic_DNA"/>
</dbReference>
<evidence type="ECO:0000313" key="8">
    <source>
        <dbReference type="EMBL" id="MDO7253362.1"/>
    </source>
</evidence>
<dbReference type="PANTHER" id="PTHR43856:SF1">
    <property type="entry name" value="MITOCHONDRIAL CARDIOLIPIN HYDROLASE"/>
    <property type="match status" value="1"/>
</dbReference>
<evidence type="ECO:0000313" key="9">
    <source>
        <dbReference type="EMBL" id="MDP2539208.1"/>
    </source>
</evidence>
<evidence type="ECO:0000256" key="5">
    <source>
        <dbReference type="ARBA" id="ARBA00022963"/>
    </source>
</evidence>
<accession>A0AA90PZ22</accession>
<reference evidence="8" key="2">
    <citation type="submission" date="2023-07" db="EMBL/GenBank/DDBJ databases">
        <authorList>
            <person name="Aydin F."/>
            <person name="Tarhane S."/>
            <person name="Saticioglu I.B."/>
            <person name="Karakaya E."/>
            <person name="Abay S."/>
            <person name="Guran O."/>
            <person name="Bozkurt E."/>
            <person name="Uzum N."/>
            <person name="Olgun K."/>
            <person name="Jablonski D."/>
        </authorList>
    </citation>
    <scope>NUCLEOTIDE SEQUENCE</scope>
    <source>
        <strain evidence="8">Faydin-H75</strain>
    </source>
</reference>
<dbReference type="RefSeq" id="WP_305517206.1">
    <property type="nucleotide sequence ID" value="NZ_JAUPEV010000007.1"/>
</dbReference>
<evidence type="ECO:0000256" key="1">
    <source>
        <dbReference type="ARBA" id="ARBA00000798"/>
    </source>
</evidence>
<protein>
    <recommendedName>
        <fullName evidence="3">phospholipase D</fullName>
        <ecNumber evidence="3">3.1.4.4</ecNumber>
    </recommendedName>
</protein>
<organism evidence="9 10">
    <name type="scientific">Helicobacter cappadocius</name>
    <dbReference type="NCBI Taxonomy" id="3063998"/>
    <lineage>
        <taxon>Bacteria</taxon>
        <taxon>Pseudomonadati</taxon>
        <taxon>Campylobacterota</taxon>
        <taxon>Epsilonproteobacteria</taxon>
        <taxon>Campylobacterales</taxon>
        <taxon>Helicobacteraceae</taxon>
        <taxon>Helicobacter</taxon>
    </lineage>
</organism>
<evidence type="ECO:0000256" key="3">
    <source>
        <dbReference type="ARBA" id="ARBA00012027"/>
    </source>
</evidence>
<keyword evidence="11" id="KW-1185">Reference proteome</keyword>
<dbReference type="AlphaFoldDB" id="A0AA90PZ22"/>
<dbReference type="Pfam" id="PF13091">
    <property type="entry name" value="PLDc_2"/>
    <property type="match status" value="1"/>
</dbReference>
<dbReference type="GO" id="GO:0004630">
    <property type="term" value="F:phospholipase D activity"/>
    <property type="evidence" value="ECO:0007669"/>
    <property type="project" value="UniProtKB-EC"/>
</dbReference>
<keyword evidence="5" id="KW-0442">Lipid degradation</keyword>
<comment type="catalytic activity">
    <reaction evidence="1">
        <text>a 1,2-diacyl-sn-glycero-3-phosphocholine + H2O = a 1,2-diacyl-sn-glycero-3-phosphate + choline + H(+)</text>
        <dbReference type="Rhea" id="RHEA:14445"/>
        <dbReference type="ChEBI" id="CHEBI:15354"/>
        <dbReference type="ChEBI" id="CHEBI:15377"/>
        <dbReference type="ChEBI" id="CHEBI:15378"/>
        <dbReference type="ChEBI" id="CHEBI:57643"/>
        <dbReference type="ChEBI" id="CHEBI:58608"/>
        <dbReference type="EC" id="3.1.4.4"/>
    </reaction>
</comment>